<dbReference type="PANTHER" id="PTHR11878:SF65">
    <property type="entry name" value="NA_CA-EXCHANGE PROTEIN, ISOFORM G"/>
    <property type="match status" value="1"/>
</dbReference>
<organism evidence="6 7">
    <name type="scientific">Thiothrix litoralis</name>
    <dbReference type="NCBI Taxonomy" id="2891210"/>
    <lineage>
        <taxon>Bacteria</taxon>
        <taxon>Pseudomonadati</taxon>
        <taxon>Pseudomonadota</taxon>
        <taxon>Gammaproteobacteria</taxon>
        <taxon>Thiotrichales</taxon>
        <taxon>Thiotrichaceae</taxon>
        <taxon>Thiothrix</taxon>
    </lineage>
</organism>
<keyword evidence="2" id="KW-0677">Repeat</keyword>
<dbReference type="InterPro" id="IPR038081">
    <property type="entry name" value="CalX-like_sf"/>
</dbReference>
<reference evidence="6 7" key="1">
    <citation type="submission" date="2021-04" db="EMBL/GenBank/DDBJ databases">
        <title>Genomics, taxonomy and metabolism of representatives of sulfur bacteria of the genus Thiothrix: Thiothrix fructosivorans QT, Thiothrix unzii A1T and three new species, Thiothrix subterranea sp. nov., Thiothrix litoralis sp. nov. and 'Candidatus Thiothrix anitrata' sp. nov.</title>
        <authorList>
            <person name="Ravin N.V."/>
            <person name="Smolyakov D."/>
            <person name="Rudenko T.S."/>
            <person name="Mardanov A.V."/>
            <person name="Beletsky A.V."/>
            <person name="Markov N.D."/>
            <person name="Fomenkov A.I."/>
            <person name="Roberts R.J."/>
            <person name="Karnachuk O.V."/>
            <person name="Novikov A."/>
            <person name="Grabovich M.Y."/>
        </authorList>
    </citation>
    <scope>NUCLEOTIDE SEQUENCE [LARGE SCALE GENOMIC DNA]</scope>
    <source>
        <strain evidence="6 7">AS</strain>
    </source>
</reference>
<accession>A0ABX7WNF0</accession>
<dbReference type="RefSeq" id="WP_210221390.1">
    <property type="nucleotide sequence ID" value="NZ_CP072801.1"/>
</dbReference>
<name>A0ABX7WNF0_9GAMM</name>
<dbReference type="SMART" id="SM00237">
    <property type="entry name" value="Calx_beta"/>
    <property type="match status" value="1"/>
</dbReference>
<feature type="domain" description="Calx-beta" evidence="5">
    <location>
        <begin position="566"/>
        <end position="659"/>
    </location>
</feature>
<dbReference type="InterPro" id="IPR003644">
    <property type="entry name" value="Calx_beta"/>
</dbReference>
<dbReference type="Pfam" id="PF03160">
    <property type="entry name" value="Calx-beta"/>
    <property type="match status" value="1"/>
</dbReference>
<evidence type="ECO:0000256" key="4">
    <source>
        <dbReference type="ARBA" id="ARBA00023065"/>
    </source>
</evidence>
<dbReference type="Gene3D" id="2.60.40.2030">
    <property type="match status" value="1"/>
</dbReference>
<evidence type="ECO:0000256" key="2">
    <source>
        <dbReference type="ARBA" id="ARBA00022737"/>
    </source>
</evidence>
<evidence type="ECO:0000256" key="3">
    <source>
        <dbReference type="ARBA" id="ARBA00022837"/>
    </source>
</evidence>
<dbReference type="EMBL" id="CP072801">
    <property type="protein sequence ID" value="QTR44950.1"/>
    <property type="molecule type" value="Genomic_DNA"/>
</dbReference>
<proteinExistence type="predicted"/>
<keyword evidence="4" id="KW-0813">Transport</keyword>
<protein>
    <recommendedName>
        <fullName evidence="5">Calx-beta domain-containing protein</fullName>
    </recommendedName>
</protein>
<keyword evidence="1" id="KW-0732">Signal</keyword>
<evidence type="ECO:0000313" key="7">
    <source>
        <dbReference type="Proteomes" id="UP000672039"/>
    </source>
</evidence>
<keyword evidence="7" id="KW-1185">Reference proteome</keyword>
<dbReference type="InterPro" id="IPR051171">
    <property type="entry name" value="CaCA"/>
</dbReference>
<gene>
    <name evidence="6" type="ORF">J9253_13115</name>
</gene>
<evidence type="ECO:0000313" key="6">
    <source>
        <dbReference type="EMBL" id="QTR44950.1"/>
    </source>
</evidence>
<dbReference type="Proteomes" id="UP000672039">
    <property type="component" value="Chromosome"/>
</dbReference>
<dbReference type="PANTHER" id="PTHR11878">
    <property type="entry name" value="SODIUM/CALCIUM EXCHANGER"/>
    <property type="match status" value="1"/>
</dbReference>
<evidence type="ECO:0000256" key="1">
    <source>
        <dbReference type="ARBA" id="ARBA00022729"/>
    </source>
</evidence>
<evidence type="ECO:0000259" key="5">
    <source>
        <dbReference type="SMART" id="SM00237"/>
    </source>
</evidence>
<keyword evidence="3" id="KW-0106">Calcium</keyword>
<sequence length="804" mass="83291">MAAIDYFNQVQDIYIAYYGRPADPEGLAYWAARLDGANGNLNEIISAFGNSDEATALYGSESVASRIDKIYMQLFGRPAEAEGLAFYEGEIAAGRKTTESAMLDILNGAQNDDLAVLQNKQAVASAFTAHLNETRESNAYAGNAAANTVRDFMSDVRKDNLKDKQLNIDPVIETLVGGNPAPTPTSVSLTTGTDVLSGTLFEAGVGYTPGGNDRVNTLQDEDFLTGMGGNATLNVTLGTPNDNGTNIVTPQLHNMRTVNVDFTSGTQPMELNLQDAPGVEFVHINRITGANNSATIGDMRSIPLNMSLNNTTAQTNTVTFDFAAHTLDRVSSASSDGDVSAITINNADVNHLVIGEVDKQLNALEALKIDSAGNQTPNVIGELNVHGLEQLVVSGSSNLTIGDLTGMDTSLRSLDLREMTGTLTLSDKAVNLIKVDEDSLNAGQKVDGQDAGSDVLEIFNTADVSPADLAGFKNIDKIVFSSGDQTEQQVLTLKLNDAILDGFDTAGTASVATPEIVKLALGAGTADKKVVLDLTDVTTPGKFLFEVSAADLVKFQLIDPNGVFPGVVTPVSNPTFSIANASVAEEAGSVTLTISRDITTDAATVDVQTANGTAIAGQDYTSVTQTVSFAAGAATATVVIPVLDDALPESAETFTLALSNPSMGTIGAAGTATVTITDTDVAGPVARTVTVTNGIDDAAAGSNTTENAAIDDVTFVIADGIGADFTYTIDGFGAGDKIDFEDGFIVPASITNVDFADGLVQISAADASGNIATIVLTGVAAENGSTFIVDATTFNNTFGAGSLI</sequence>
<dbReference type="SUPFAM" id="SSF141072">
    <property type="entry name" value="CalX-like"/>
    <property type="match status" value="1"/>
</dbReference>
<keyword evidence="4" id="KW-0406">Ion transport</keyword>